<proteinExistence type="predicted"/>
<dbReference type="Proteomes" id="UP000290759">
    <property type="component" value="Unassembled WGS sequence"/>
</dbReference>
<reference evidence="2 3" key="1">
    <citation type="submission" date="2018-12" db="EMBL/GenBank/DDBJ databases">
        <authorList>
            <person name="Grouzdev D.S."/>
            <person name="Krutkina M.S."/>
        </authorList>
    </citation>
    <scope>NUCLEOTIDE SEQUENCE [LARGE SCALE GENOMIC DNA]</scope>
    <source>
        <strain evidence="2 3">RmlP026</strain>
    </source>
</reference>
<name>A0A4Q2U1N9_9HYPH</name>
<dbReference type="AlphaFoldDB" id="A0A4Q2U1N9"/>
<dbReference type="EMBL" id="QYBB01000045">
    <property type="protein sequence ID" value="RYC29618.1"/>
    <property type="molecule type" value="Genomic_DNA"/>
</dbReference>
<feature type="region of interest" description="Disordered" evidence="1">
    <location>
        <begin position="1"/>
        <end position="33"/>
    </location>
</feature>
<accession>A0A4Q2U1N9</accession>
<evidence type="ECO:0000256" key="1">
    <source>
        <dbReference type="SAM" id="MobiDB-lite"/>
    </source>
</evidence>
<gene>
    <name evidence="2" type="ORF">D3273_22960</name>
</gene>
<evidence type="ECO:0000313" key="3">
    <source>
        <dbReference type="Proteomes" id="UP000290759"/>
    </source>
</evidence>
<evidence type="ECO:0000313" key="2">
    <source>
        <dbReference type="EMBL" id="RYC29618.1"/>
    </source>
</evidence>
<comment type="caution">
    <text evidence="2">The sequence shown here is derived from an EMBL/GenBank/DDBJ whole genome shotgun (WGS) entry which is preliminary data.</text>
</comment>
<feature type="compositionally biased region" description="Basic and acidic residues" evidence="1">
    <location>
        <begin position="23"/>
        <end position="33"/>
    </location>
</feature>
<sequence length="206" mass="22943">MLSRQPSLERRDEHSSDATMYDRSTKAPLPHENRNLFVLNGARSTPIVGELPKATPTISTSQDSHESSQSSIIKHEQNKAFRLLEDVKSFIPLVLRENELLKQNLIVLKAQAEGQIEAAEARTQEWKYAADALKGQIDILESTVLDLRVKLQRAESILIVEKELSSKAGQEAAEAECLAKLFEDTVIQSFGIGTMFQDALARIEAT</sequence>
<organism evidence="2 3">
    <name type="scientific">Lichenibacterium minor</name>
    <dbReference type="NCBI Taxonomy" id="2316528"/>
    <lineage>
        <taxon>Bacteria</taxon>
        <taxon>Pseudomonadati</taxon>
        <taxon>Pseudomonadota</taxon>
        <taxon>Alphaproteobacteria</taxon>
        <taxon>Hyphomicrobiales</taxon>
        <taxon>Lichenihabitantaceae</taxon>
        <taxon>Lichenibacterium</taxon>
    </lineage>
</organism>
<reference evidence="2 3" key="2">
    <citation type="submission" date="2019-02" db="EMBL/GenBank/DDBJ databases">
        <title>'Lichenibacterium ramalinii' gen. nov. sp. nov., 'Lichenibacterium minor' gen. nov. sp. nov.</title>
        <authorList>
            <person name="Pankratov T."/>
        </authorList>
    </citation>
    <scope>NUCLEOTIDE SEQUENCE [LARGE SCALE GENOMIC DNA]</scope>
    <source>
        <strain evidence="2 3">RmlP026</strain>
    </source>
</reference>
<protein>
    <submittedName>
        <fullName evidence="2">Uncharacterized protein</fullName>
    </submittedName>
</protein>
<keyword evidence="3" id="KW-1185">Reference proteome</keyword>
<dbReference type="RefSeq" id="WP_129229229.1">
    <property type="nucleotide sequence ID" value="NZ_QYBB01000045.1"/>
</dbReference>
<dbReference type="OrthoDB" id="9904394at2"/>
<feature type="compositionally biased region" description="Basic and acidic residues" evidence="1">
    <location>
        <begin position="7"/>
        <end position="16"/>
    </location>
</feature>